<dbReference type="PANTHER" id="PTHR21071:SF4">
    <property type="entry name" value="UDP-N-ACETYLENOLPYRUVOYLGLUCOSAMINE REDUCTASE"/>
    <property type="match status" value="1"/>
</dbReference>
<evidence type="ECO:0000256" key="7">
    <source>
        <dbReference type="ARBA" id="ARBA00022630"/>
    </source>
</evidence>
<evidence type="ECO:0000256" key="2">
    <source>
        <dbReference type="ARBA" id="ARBA00003921"/>
    </source>
</evidence>
<evidence type="ECO:0000259" key="17">
    <source>
        <dbReference type="PROSITE" id="PS51387"/>
    </source>
</evidence>
<keyword evidence="12 16" id="KW-0560">Oxidoreductase</keyword>
<evidence type="ECO:0000313" key="18">
    <source>
        <dbReference type="EMBL" id="OIO33342.1"/>
    </source>
</evidence>
<accession>A0A1J4VFR6</accession>
<dbReference type="SUPFAM" id="SSF56176">
    <property type="entry name" value="FAD-binding/transporter-associated domain-like"/>
    <property type="match status" value="1"/>
</dbReference>
<dbReference type="GO" id="GO:0008762">
    <property type="term" value="F:UDP-N-acetylmuramate dehydrogenase activity"/>
    <property type="evidence" value="ECO:0007669"/>
    <property type="project" value="UniProtKB-UniRule"/>
</dbReference>
<evidence type="ECO:0000256" key="6">
    <source>
        <dbReference type="ARBA" id="ARBA00022618"/>
    </source>
</evidence>
<dbReference type="UniPathway" id="UPA00219"/>
<comment type="caution">
    <text evidence="18">The sequence shown here is derived from an EMBL/GenBank/DDBJ whole genome shotgun (WGS) entry which is preliminary data.</text>
</comment>
<gene>
    <name evidence="16" type="primary">murB</name>
    <name evidence="18" type="ORF">AUJ44_00520</name>
</gene>
<comment type="function">
    <text evidence="2 16">Cell wall formation.</text>
</comment>
<dbReference type="GO" id="GO:0071555">
    <property type="term" value="P:cell wall organization"/>
    <property type="evidence" value="ECO:0007669"/>
    <property type="project" value="UniProtKB-KW"/>
</dbReference>
<protein>
    <recommendedName>
        <fullName evidence="16">UDP-N-acetylenolpyruvoylglucosamine reductase</fullName>
        <ecNumber evidence="16">1.3.1.98</ecNumber>
    </recommendedName>
    <alternativeName>
        <fullName evidence="16">UDP-N-acetylmuramate dehydrogenase</fullName>
    </alternativeName>
</protein>
<name>A0A1J4VFR6_9BACT</name>
<dbReference type="Proteomes" id="UP000183206">
    <property type="component" value="Unassembled WGS sequence"/>
</dbReference>
<reference evidence="18 19" key="1">
    <citation type="journal article" date="2016" name="Environ. Microbiol.">
        <title>Genomic resolution of a cold subsurface aquifer community provides metabolic insights for novel microbes adapted to high CO concentrations.</title>
        <authorList>
            <person name="Probst A.J."/>
            <person name="Castelle C.J."/>
            <person name="Singh A."/>
            <person name="Brown C.T."/>
            <person name="Anantharaman K."/>
            <person name="Sharon I."/>
            <person name="Hug L.A."/>
            <person name="Burstein D."/>
            <person name="Emerson J.B."/>
            <person name="Thomas B.C."/>
            <person name="Banfield J.F."/>
        </authorList>
    </citation>
    <scope>NUCLEOTIDE SEQUENCE [LARGE SCALE GENOMIC DNA]</scope>
    <source>
        <strain evidence="18">CG1_02_47_685</strain>
    </source>
</reference>
<dbReference type="InterPro" id="IPR036318">
    <property type="entry name" value="FAD-bd_PCMH-like_sf"/>
</dbReference>
<dbReference type="GO" id="GO:0071949">
    <property type="term" value="F:FAD binding"/>
    <property type="evidence" value="ECO:0007669"/>
    <property type="project" value="InterPro"/>
</dbReference>
<dbReference type="InterPro" id="IPR016166">
    <property type="entry name" value="FAD-bd_PCMH"/>
</dbReference>
<dbReference type="Pfam" id="PF02873">
    <property type="entry name" value="MurB_C"/>
    <property type="match status" value="1"/>
</dbReference>
<dbReference type="InterPro" id="IPR011601">
    <property type="entry name" value="MurB_C"/>
</dbReference>
<keyword evidence="14 16" id="KW-0961">Cell wall biogenesis/degradation</keyword>
<comment type="similarity">
    <text evidence="16">Belongs to the MurB family.</text>
</comment>
<comment type="subcellular location">
    <subcellularLocation>
        <location evidence="3 16">Cytoplasm</location>
    </subcellularLocation>
</comment>
<keyword evidence="10 16" id="KW-0133">Cell shape</keyword>
<dbReference type="InterPro" id="IPR016167">
    <property type="entry name" value="FAD-bd_PCMH_sub1"/>
</dbReference>
<comment type="pathway">
    <text evidence="4 16">Cell wall biogenesis; peptidoglycan biosynthesis.</text>
</comment>
<sequence length="338" mass="36844">MINEFVPLADLTTMRVGGTARYFFIIKNEADVISAYSFAKENGTSFFVLGGGSNTVISDDGFAGVVMKMEMKGVHFSDEHDGAVIAVAEAGENWDTFVAMTIEHGLYGLENLSAIPGTVGAAPIQNIGAYGIEVSDTIAWVEALDPVTMSTHRFRARECHFGYRDSFFKTDEGRELIVLRAAFSLKRNGDLRIGHDDIKKYFSERKLPIELSAIRQAITDIRSAKLPDLRNIGTAGSFFKNPVISRSKADELCVRYPGALCFPVDDKNVKISAAWLIDHVGGWKGYHEGGIGVYEKHALVLVNYGTGTAAELISLAEKIIADVKNKTGIALVPEVCIV</sequence>
<evidence type="ECO:0000256" key="8">
    <source>
        <dbReference type="ARBA" id="ARBA00022827"/>
    </source>
</evidence>
<keyword evidence="7 16" id="KW-0285">Flavoprotein</keyword>
<feature type="active site" evidence="16">
    <location>
        <position position="164"/>
    </location>
</feature>
<organism evidence="18 19">
    <name type="scientific">Candidatus Nomurabacteria bacterium CG1_02_47_685</name>
    <dbReference type="NCBI Taxonomy" id="1805282"/>
    <lineage>
        <taxon>Bacteria</taxon>
        <taxon>Candidatus Nomuraibacteriota</taxon>
    </lineage>
</organism>
<evidence type="ECO:0000256" key="5">
    <source>
        <dbReference type="ARBA" id="ARBA00022490"/>
    </source>
</evidence>
<dbReference type="STRING" id="1805282.AUJ44_00520"/>
<keyword evidence="9 16" id="KW-0521">NADP</keyword>
<evidence type="ECO:0000256" key="11">
    <source>
        <dbReference type="ARBA" id="ARBA00022984"/>
    </source>
</evidence>
<dbReference type="Gene3D" id="3.90.78.10">
    <property type="entry name" value="UDP-N-acetylenolpyruvoylglucosamine reductase, C-terminal domain"/>
    <property type="match status" value="1"/>
</dbReference>
<evidence type="ECO:0000313" key="19">
    <source>
        <dbReference type="Proteomes" id="UP000183206"/>
    </source>
</evidence>
<dbReference type="PANTHER" id="PTHR21071">
    <property type="entry name" value="UDP-N-ACETYLENOLPYRUVOYLGLUCOSAMINE REDUCTASE"/>
    <property type="match status" value="1"/>
</dbReference>
<evidence type="ECO:0000256" key="12">
    <source>
        <dbReference type="ARBA" id="ARBA00023002"/>
    </source>
</evidence>
<comment type="catalytic activity">
    <reaction evidence="15 16">
        <text>UDP-N-acetyl-alpha-D-muramate + NADP(+) = UDP-N-acetyl-3-O-(1-carboxyvinyl)-alpha-D-glucosamine + NADPH + H(+)</text>
        <dbReference type="Rhea" id="RHEA:12248"/>
        <dbReference type="ChEBI" id="CHEBI:15378"/>
        <dbReference type="ChEBI" id="CHEBI:57783"/>
        <dbReference type="ChEBI" id="CHEBI:58349"/>
        <dbReference type="ChEBI" id="CHEBI:68483"/>
        <dbReference type="ChEBI" id="CHEBI:70757"/>
        <dbReference type="EC" id="1.3.1.98"/>
    </reaction>
</comment>
<feature type="active site" evidence="16">
    <location>
        <position position="334"/>
    </location>
</feature>
<dbReference type="GO" id="GO:0005829">
    <property type="term" value="C:cytosol"/>
    <property type="evidence" value="ECO:0007669"/>
    <property type="project" value="TreeGrafter"/>
</dbReference>
<evidence type="ECO:0000256" key="10">
    <source>
        <dbReference type="ARBA" id="ARBA00022960"/>
    </source>
</evidence>
<dbReference type="NCBIfam" id="TIGR00179">
    <property type="entry name" value="murB"/>
    <property type="match status" value="1"/>
</dbReference>
<dbReference type="InterPro" id="IPR006094">
    <property type="entry name" value="Oxid_FAD_bind_N"/>
</dbReference>
<dbReference type="Pfam" id="PF01565">
    <property type="entry name" value="FAD_binding_4"/>
    <property type="match status" value="1"/>
</dbReference>
<dbReference type="SUPFAM" id="SSF56194">
    <property type="entry name" value="Uridine diphospho-N-Acetylenolpyruvylglucosamine reductase, MurB, C-terminal domain"/>
    <property type="match status" value="1"/>
</dbReference>
<evidence type="ECO:0000256" key="9">
    <source>
        <dbReference type="ARBA" id="ARBA00022857"/>
    </source>
</evidence>
<comment type="cofactor">
    <cofactor evidence="1 16">
        <name>FAD</name>
        <dbReference type="ChEBI" id="CHEBI:57692"/>
    </cofactor>
</comment>
<keyword evidence="8 16" id="KW-0274">FAD</keyword>
<evidence type="ECO:0000256" key="15">
    <source>
        <dbReference type="ARBA" id="ARBA00048914"/>
    </source>
</evidence>
<dbReference type="InterPro" id="IPR036635">
    <property type="entry name" value="MurB_C_sf"/>
</dbReference>
<feature type="domain" description="FAD-binding PCMH-type" evidence="17">
    <location>
        <begin position="15"/>
        <end position="188"/>
    </location>
</feature>
<dbReference type="EC" id="1.3.1.98" evidence="16"/>
<dbReference type="PROSITE" id="PS51387">
    <property type="entry name" value="FAD_PCMH"/>
    <property type="match status" value="1"/>
</dbReference>
<evidence type="ECO:0000256" key="16">
    <source>
        <dbReference type="HAMAP-Rule" id="MF_00037"/>
    </source>
</evidence>
<evidence type="ECO:0000256" key="3">
    <source>
        <dbReference type="ARBA" id="ARBA00004496"/>
    </source>
</evidence>
<dbReference type="Gene3D" id="3.30.43.10">
    <property type="entry name" value="Uridine Diphospho-n-acetylenolpyruvylglucosamine Reductase, domain 2"/>
    <property type="match status" value="1"/>
</dbReference>
<dbReference type="GO" id="GO:0008360">
    <property type="term" value="P:regulation of cell shape"/>
    <property type="evidence" value="ECO:0007669"/>
    <property type="project" value="UniProtKB-KW"/>
</dbReference>
<feature type="active site" description="Proton donor" evidence="16">
    <location>
        <position position="237"/>
    </location>
</feature>
<keyword evidence="6 16" id="KW-0132">Cell division</keyword>
<dbReference type="Gene3D" id="3.30.465.10">
    <property type="match status" value="1"/>
</dbReference>
<dbReference type="GO" id="GO:0009252">
    <property type="term" value="P:peptidoglycan biosynthetic process"/>
    <property type="evidence" value="ECO:0007669"/>
    <property type="project" value="UniProtKB-UniRule"/>
</dbReference>
<dbReference type="InterPro" id="IPR003170">
    <property type="entry name" value="MurB"/>
</dbReference>
<dbReference type="InterPro" id="IPR016169">
    <property type="entry name" value="FAD-bd_PCMH_sub2"/>
</dbReference>
<dbReference type="NCBIfam" id="NF010478">
    <property type="entry name" value="PRK13903.1"/>
    <property type="match status" value="1"/>
</dbReference>
<proteinExistence type="inferred from homology"/>
<dbReference type="NCBIfam" id="NF000755">
    <property type="entry name" value="PRK00046.1"/>
    <property type="match status" value="1"/>
</dbReference>
<evidence type="ECO:0000256" key="1">
    <source>
        <dbReference type="ARBA" id="ARBA00001974"/>
    </source>
</evidence>
<keyword evidence="11 16" id="KW-0573">Peptidoglycan synthesis</keyword>
<evidence type="ECO:0000256" key="14">
    <source>
        <dbReference type="ARBA" id="ARBA00023316"/>
    </source>
</evidence>
<evidence type="ECO:0000256" key="13">
    <source>
        <dbReference type="ARBA" id="ARBA00023306"/>
    </source>
</evidence>
<dbReference type="AlphaFoldDB" id="A0A1J4VFR6"/>
<dbReference type="EMBL" id="MNVO01000011">
    <property type="protein sequence ID" value="OIO33342.1"/>
    <property type="molecule type" value="Genomic_DNA"/>
</dbReference>
<dbReference type="HAMAP" id="MF_00037">
    <property type="entry name" value="MurB"/>
    <property type="match status" value="1"/>
</dbReference>
<evidence type="ECO:0000256" key="4">
    <source>
        <dbReference type="ARBA" id="ARBA00004752"/>
    </source>
</evidence>
<keyword evidence="5 16" id="KW-0963">Cytoplasm</keyword>
<keyword evidence="13 16" id="KW-0131">Cell cycle</keyword>
<dbReference type="GO" id="GO:0051301">
    <property type="term" value="P:cell division"/>
    <property type="evidence" value="ECO:0007669"/>
    <property type="project" value="UniProtKB-KW"/>
</dbReference>